<feature type="region of interest" description="Disordered" evidence="1">
    <location>
        <begin position="1"/>
        <end position="102"/>
    </location>
</feature>
<sequence length="102" mass="11751">EIPRRCHPRLRSWLLPGRDGGPPALRAAEPHRPEGQAFGDLRRGHRQGEGRGRPGCRAGQGLRGDARSVDREHQQWQRQRHLQRRRHGRRGRPAHRPARAPL</sequence>
<feature type="non-terminal residue" evidence="2">
    <location>
        <position position="102"/>
    </location>
</feature>
<gene>
    <name evidence="2" type="ORF">AVDCRST_MAG50-770</name>
</gene>
<feature type="compositionally biased region" description="Basic residues" evidence="1">
    <location>
        <begin position="1"/>
        <end position="10"/>
    </location>
</feature>
<feature type="compositionally biased region" description="Basic and acidic residues" evidence="1">
    <location>
        <begin position="28"/>
        <end position="52"/>
    </location>
</feature>
<evidence type="ECO:0000256" key="1">
    <source>
        <dbReference type="SAM" id="MobiDB-lite"/>
    </source>
</evidence>
<organism evidence="2">
    <name type="scientific">uncultured Acidimicrobiales bacterium</name>
    <dbReference type="NCBI Taxonomy" id="310071"/>
    <lineage>
        <taxon>Bacteria</taxon>
        <taxon>Bacillati</taxon>
        <taxon>Actinomycetota</taxon>
        <taxon>Acidimicrobiia</taxon>
        <taxon>Acidimicrobiales</taxon>
        <taxon>environmental samples</taxon>
    </lineage>
</organism>
<reference evidence="2" key="1">
    <citation type="submission" date="2020-02" db="EMBL/GenBank/DDBJ databases">
        <authorList>
            <person name="Meier V. D."/>
        </authorList>
    </citation>
    <scope>NUCLEOTIDE SEQUENCE</scope>
    <source>
        <strain evidence="2">AVDCRST_MAG50</strain>
    </source>
</reference>
<proteinExistence type="predicted"/>
<evidence type="ECO:0000313" key="2">
    <source>
        <dbReference type="EMBL" id="CAA9224758.1"/>
    </source>
</evidence>
<feature type="compositionally biased region" description="Basic residues" evidence="1">
    <location>
        <begin position="78"/>
        <end position="102"/>
    </location>
</feature>
<dbReference type="AlphaFoldDB" id="A0A6J4HJ91"/>
<feature type="compositionally biased region" description="Basic and acidic residues" evidence="1">
    <location>
        <begin position="64"/>
        <end position="75"/>
    </location>
</feature>
<feature type="non-terminal residue" evidence="2">
    <location>
        <position position="1"/>
    </location>
</feature>
<name>A0A6J4HJ91_9ACTN</name>
<protein>
    <submittedName>
        <fullName evidence="2">Uncharacterized protein</fullName>
    </submittedName>
</protein>
<accession>A0A6J4HJ91</accession>
<dbReference type="EMBL" id="CADCTF010000039">
    <property type="protein sequence ID" value="CAA9224758.1"/>
    <property type="molecule type" value="Genomic_DNA"/>
</dbReference>